<reference evidence="1" key="1">
    <citation type="journal article" date="2023" name="G3 (Bethesda)">
        <title>A reference genome for the long-term kleptoplast-retaining sea slug Elysia crispata morphotype clarki.</title>
        <authorList>
            <person name="Eastman K.E."/>
            <person name="Pendleton A.L."/>
            <person name="Shaikh M.A."/>
            <person name="Suttiyut T."/>
            <person name="Ogas R."/>
            <person name="Tomko P."/>
            <person name="Gavelis G."/>
            <person name="Widhalm J.R."/>
            <person name="Wisecaver J.H."/>
        </authorList>
    </citation>
    <scope>NUCLEOTIDE SEQUENCE</scope>
    <source>
        <strain evidence="1">ECLA1</strain>
    </source>
</reference>
<organism evidence="1 2">
    <name type="scientific">Elysia crispata</name>
    <name type="common">lettuce slug</name>
    <dbReference type="NCBI Taxonomy" id="231223"/>
    <lineage>
        <taxon>Eukaryota</taxon>
        <taxon>Metazoa</taxon>
        <taxon>Spiralia</taxon>
        <taxon>Lophotrochozoa</taxon>
        <taxon>Mollusca</taxon>
        <taxon>Gastropoda</taxon>
        <taxon>Heterobranchia</taxon>
        <taxon>Euthyneura</taxon>
        <taxon>Panpulmonata</taxon>
        <taxon>Sacoglossa</taxon>
        <taxon>Placobranchoidea</taxon>
        <taxon>Plakobranchidae</taxon>
        <taxon>Elysia</taxon>
    </lineage>
</organism>
<name>A0AAE0YE09_9GAST</name>
<evidence type="ECO:0000313" key="1">
    <source>
        <dbReference type="EMBL" id="KAK3742049.1"/>
    </source>
</evidence>
<keyword evidence="2" id="KW-1185">Reference proteome</keyword>
<proteinExistence type="predicted"/>
<accession>A0AAE0YE09</accession>
<dbReference type="EMBL" id="JAWDGP010006379">
    <property type="protein sequence ID" value="KAK3742049.1"/>
    <property type="molecule type" value="Genomic_DNA"/>
</dbReference>
<dbReference type="AlphaFoldDB" id="A0AAE0YE09"/>
<sequence>MVGGSQLEEVSEFTYLGSIIDDKGGTGADIKTRIGRGGHEKGEISAGGKLQGMPRIGISGSLLFVAYTLRKGEKGIDDDDDRCGDRDDRSNR</sequence>
<protein>
    <submittedName>
        <fullName evidence="1">Uncharacterized protein</fullName>
    </submittedName>
</protein>
<comment type="caution">
    <text evidence="1">The sequence shown here is derived from an EMBL/GenBank/DDBJ whole genome shotgun (WGS) entry which is preliminary data.</text>
</comment>
<dbReference type="Proteomes" id="UP001283361">
    <property type="component" value="Unassembled WGS sequence"/>
</dbReference>
<gene>
    <name evidence="1" type="ORF">RRG08_021081</name>
</gene>
<evidence type="ECO:0000313" key="2">
    <source>
        <dbReference type="Proteomes" id="UP001283361"/>
    </source>
</evidence>